<dbReference type="FunFam" id="3.30.565.10:FF:000028">
    <property type="entry name" value="PAS sensor protein"/>
    <property type="match status" value="1"/>
</dbReference>
<dbReference type="Proteomes" id="UP000265354">
    <property type="component" value="Unassembled WGS sequence"/>
</dbReference>
<dbReference type="PROSITE" id="PS50113">
    <property type="entry name" value="PAC"/>
    <property type="match status" value="1"/>
</dbReference>
<dbReference type="PANTHER" id="PTHR43156:SF2">
    <property type="entry name" value="STAGE II SPORULATION PROTEIN E"/>
    <property type="match status" value="1"/>
</dbReference>
<dbReference type="InterPro" id="IPR000700">
    <property type="entry name" value="PAS-assoc_C"/>
</dbReference>
<dbReference type="InterPro" id="IPR001932">
    <property type="entry name" value="PPM-type_phosphatase-like_dom"/>
</dbReference>
<dbReference type="Pfam" id="PF13581">
    <property type="entry name" value="HATPase_c_2"/>
    <property type="match status" value="1"/>
</dbReference>
<evidence type="ECO:0000313" key="5">
    <source>
        <dbReference type="EMBL" id="GBP98789.1"/>
    </source>
</evidence>
<feature type="domain" description="PAC" evidence="4">
    <location>
        <begin position="266"/>
        <end position="318"/>
    </location>
</feature>
<dbReference type="SMART" id="SM00331">
    <property type="entry name" value="PP2C_SIG"/>
    <property type="match status" value="1"/>
</dbReference>
<organism evidence="5 6">
    <name type="scientific">Streptomyces spongiicola</name>
    <dbReference type="NCBI Taxonomy" id="1690221"/>
    <lineage>
        <taxon>Bacteria</taxon>
        <taxon>Bacillati</taxon>
        <taxon>Actinomycetota</taxon>
        <taxon>Actinomycetes</taxon>
        <taxon>Kitasatosporales</taxon>
        <taxon>Streptomycetaceae</taxon>
        <taxon>Streptomyces</taxon>
    </lineage>
</organism>
<sequence>MPERLAEAPPASRPRRSAAACPRVPYREPPGEAVPDGPRGVRNHRSRWSMGVMTGSVTLIGESPEDPFSLGRALSVVLDGRGSVVGWSERARELLGFTDEQALGRCAEDFLVAVRDRDLVREAAAGCVRDGSWFGVLPVLDREGRRSRFGVRAARVARVARVARADQTDRADEWLLLGAPAEEVARWEIDRSVMEGLFRRSPIGLSVHDPELAILRVNRPIAHIGGITSDQARGRRIGDFLVAADAETIESRLSEVLETGRPMIFTEQSCRLLADPGAERYVAVSAFRMEDSAGRTLGVTQLVEDVTDRHRARRRLAMLNEASERIGTTLDVEATAQELVDVAVPGIADCVTVDLLPAVGLGEALLPERGGPLRRAAFKSVAPFPERVMYPVGTLRSFPADSPQARALVTRRPVLVARLDGDGAELGLDPERAGRARALGVHSLMVVPLTARGLVLGLVCLWRYAVPEPFEEDDLTLANEFAARAGVAIDNARRYTQEHRTALALQRRLLPREVPSQPAVRVAHRYLPAGGSAGVGGDWFDVIPLSGARVALVVGDVVGHGINAAATMGRLRTAVHTLADLDLEPDEVLSHLDDLVTRLAGEQEQGDDGGPGEQVVGATCLYAVYDPVSRICSVARAGHPPPALVTPEGRVSLPDLPAGPPLGLGGLPFESEELELPENSVLALYTNGLVEGDAHDIEAGLDRLSEALGGPVRPLEDMARSVVDTLLPARPADDVALLLARTRTLAPEQVATWVLPAEPTAPARARALTAGKLTEWGLEEMAFTTELVVSELVTNAYRYAGGPVTLRLIRLHRLICEVSDPSSTSPHLRRARSTDEGGRGLLLVAQLTSRWGTRHAREGKTVWTEQELPG</sequence>
<dbReference type="CDD" id="cd00130">
    <property type="entry name" value="PAS"/>
    <property type="match status" value="1"/>
</dbReference>
<dbReference type="SMART" id="SM00091">
    <property type="entry name" value="PAS"/>
    <property type="match status" value="2"/>
</dbReference>
<gene>
    <name evidence="5" type="ORF">SSP531S_01820</name>
</gene>
<dbReference type="CDD" id="cd16936">
    <property type="entry name" value="HATPase_RsbW-like"/>
    <property type="match status" value="1"/>
</dbReference>
<dbReference type="Gene3D" id="3.30.450.20">
    <property type="entry name" value="PAS domain"/>
    <property type="match status" value="1"/>
</dbReference>
<dbReference type="SUPFAM" id="SSF55781">
    <property type="entry name" value="GAF domain-like"/>
    <property type="match status" value="1"/>
</dbReference>
<dbReference type="SUPFAM" id="SSF81606">
    <property type="entry name" value="PP2C-like"/>
    <property type="match status" value="1"/>
</dbReference>
<feature type="region of interest" description="Disordered" evidence="2">
    <location>
        <begin position="1"/>
        <end position="42"/>
    </location>
</feature>
<dbReference type="AlphaFoldDB" id="A0A388SSS7"/>
<evidence type="ECO:0000259" key="3">
    <source>
        <dbReference type="PROSITE" id="PS50112"/>
    </source>
</evidence>
<proteinExistence type="predicted"/>
<dbReference type="FunFam" id="3.30.450.40:FF:000035">
    <property type="entry name" value="PAS sensor protein"/>
    <property type="match status" value="1"/>
</dbReference>
<dbReference type="InterPro" id="IPR000014">
    <property type="entry name" value="PAS"/>
</dbReference>
<dbReference type="GO" id="GO:0016791">
    <property type="term" value="F:phosphatase activity"/>
    <property type="evidence" value="ECO:0007669"/>
    <property type="project" value="TreeGrafter"/>
</dbReference>
<evidence type="ECO:0000313" key="6">
    <source>
        <dbReference type="Proteomes" id="UP000265354"/>
    </source>
</evidence>
<reference evidence="5 6" key="1">
    <citation type="submission" date="2018-07" db="EMBL/GenBank/DDBJ databases">
        <title>Whole Genome Shotgun Sequence of Streptomyces spongiicola strain 531S.</title>
        <authorList>
            <person name="Dohra H."/>
            <person name="Kodani S."/>
        </authorList>
    </citation>
    <scope>NUCLEOTIDE SEQUENCE [LARGE SCALE GENOMIC DNA]</scope>
    <source>
        <strain evidence="5 6">531S</strain>
    </source>
</reference>
<dbReference type="Pfam" id="PF07228">
    <property type="entry name" value="SpoIIE"/>
    <property type="match status" value="1"/>
</dbReference>
<evidence type="ECO:0000259" key="4">
    <source>
        <dbReference type="PROSITE" id="PS50113"/>
    </source>
</evidence>
<dbReference type="SUPFAM" id="SSF55874">
    <property type="entry name" value="ATPase domain of HSP90 chaperone/DNA topoisomerase II/histidine kinase"/>
    <property type="match status" value="1"/>
</dbReference>
<dbReference type="InterPro" id="IPR036457">
    <property type="entry name" value="PPM-type-like_dom_sf"/>
</dbReference>
<evidence type="ECO:0000256" key="1">
    <source>
        <dbReference type="ARBA" id="ARBA00022801"/>
    </source>
</evidence>
<dbReference type="InterPro" id="IPR013656">
    <property type="entry name" value="PAS_4"/>
</dbReference>
<name>A0A388SSS7_9ACTN</name>
<evidence type="ECO:0000256" key="2">
    <source>
        <dbReference type="SAM" id="MobiDB-lite"/>
    </source>
</evidence>
<dbReference type="Pfam" id="PF08448">
    <property type="entry name" value="PAS_4"/>
    <property type="match status" value="1"/>
</dbReference>
<comment type="caution">
    <text evidence="5">The sequence shown here is derived from an EMBL/GenBank/DDBJ whole genome shotgun (WGS) entry which is preliminary data.</text>
</comment>
<dbReference type="FunFam" id="3.60.40.10:FF:000031">
    <property type="entry name" value="PAS sensor protein"/>
    <property type="match status" value="1"/>
</dbReference>
<dbReference type="SUPFAM" id="SSF55785">
    <property type="entry name" value="PYP-like sensor domain (PAS domain)"/>
    <property type="match status" value="2"/>
</dbReference>
<keyword evidence="1" id="KW-0378">Hydrolase</keyword>
<dbReference type="PANTHER" id="PTHR43156">
    <property type="entry name" value="STAGE II SPORULATION PROTEIN E-RELATED"/>
    <property type="match status" value="1"/>
</dbReference>
<dbReference type="Pfam" id="PF01590">
    <property type="entry name" value="GAF"/>
    <property type="match status" value="1"/>
</dbReference>
<dbReference type="NCBIfam" id="TIGR00229">
    <property type="entry name" value="sensory_box"/>
    <property type="match status" value="1"/>
</dbReference>
<dbReference type="InterPro" id="IPR035965">
    <property type="entry name" value="PAS-like_dom_sf"/>
</dbReference>
<dbReference type="EMBL" id="BGZL01000001">
    <property type="protein sequence ID" value="GBP98789.1"/>
    <property type="molecule type" value="Genomic_DNA"/>
</dbReference>
<dbReference type="Gene3D" id="3.60.40.10">
    <property type="entry name" value="PPM-type phosphatase domain"/>
    <property type="match status" value="1"/>
</dbReference>
<feature type="domain" description="PAS" evidence="3">
    <location>
        <begin position="76"/>
        <end position="131"/>
    </location>
</feature>
<dbReference type="PROSITE" id="PS50112">
    <property type="entry name" value="PAS"/>
    <property type="match status" value="2"/>
</dbReference>
<dbReference type="InterPro" id="IPR036890">
    <property type="entry name" value="HATPase_C_sf"/>
</dbReference>
<feature type="domain" description="PAS" evidence="3">
    <location>
        <begin position="190"/>
        <end position="260"/>
    </location>
</feature>
<dbReference type="Gene3D" id="3.30.450.40">
    <property type="match status" value="1"/>
</dbReference>
<dbReference type="InterPro" id="IPR003594">
    <property type="entry name" value="HATPase_dom"/>
</dbReference>
<dbReference type="InterPro" id="IPR052016">
    <property type="entry name" value="Bact_Sigma-Reg"/>
</dbReference>
<protein>
    <submittedName>
        <fullName evidence="5">PAS domain S-box protein</fullName>
    </submittedName>
</protein>
<accession>A0A388SSS7</accession>
<dbReference type="SMART" id="SM00065">
    <property type="entry name" value="GAF"/>
    <property type="match status" value="1"/>
</dbReference>
<dbReference type="InterPro" id="IPR003018">
    <property type="entry name" value="GAF"/>
</dbReference>
<dbReference type="InterPro" id="IPR029016">
    <property type="entry name" value="GAF-like_dom_sf"/>
</dbReference>
<dbReference type="Gene3D" id="3.30.565.10">
    <property type="entry name" value="Histidine kinase-like ATPase, C-terminal domain"/>
    <property type="match status" value="1"/>
</dbReference>